<feature type="domain" description="Alpha/beta hydrolase fold-3" evidence="3">
    <location>
        <begin position="83"/>
        <end position="292"/>
    </location>
</feature>
<sequence length="1325" mass="147695">MTSYREPGLHILGPEWLEIADHVTLSFGKGTPEELRNQVKLPFELPSPTGMTITDKPVPGYDGGTNQVRIYKPEEPSTNGAVLIYVHGGGWTVGNLDTEDAFCRTVCRGNRIVVVSIDYRKAPEHPFPIGIEDVWAGVLWVQNNLDFLGGKPDNLIMGGLSAGGNITAALVQRAKATGLVSIRGHILREPLVVHPAAQPAGVDFSSYLDSEDAPILPTLGVHRCLEWYKPVPDDLRMSPLLAEDFSGLPPAYVQIAGVDPLRCDAFAYIDKLQAAGVPVRVSVYPRLPHAFQMVPLKSSQQSDKELIYAVKWLIGSERDDDTGTSRPDRLSGREPWADHQDMVNKWCGCAIAVGCGCSGIVVCVDGTWYNADGKEGKGTGNLSNTFRIFASVKQGTFEQGGKTIKQVAKYFNGIGTKTSSYDKYNDAITGDGCKELIRDVYQYCCAEVTSPDDELWLYGFSRGAYVVRAVSALFRDLATLHKQTTGQFNQDYRAALGFLNAKQKRQMSNKQGELYNFFLEKTREGPAIQFLGLFDTVKKAQGDVDFDLSYSRSIRRVRHALALNEERNTHQPELYKTESTPGWDAESLIQAWFVGWHVDIGGGARDDGLSLYPLQWMLLESQKFGLVLEYKPPKYIADKIPVEHPPSLVLPSIVSESGSDQPFPKTCLFSGGPVPNETNKETDQEVRQWDFCLASGITVNMFDLRASHRHGNLQKRQGKKLKKKGHVEKASHEVRLNPPDKLFTGYQRRPRSVFDARGVAGYNEHDPYGTIIHPSVYFLKDTYPSLGIKDALQKMEDRLEDFSSQFQSPEHSNFFPWLLERTLKTRYEQVRILICGRSGVGKSTLLNRIFGMKMTVENEDTRGIHDMEQGFESDQYPGIIIHDSEGFEAGDIKRVQAFEMFLKKRGSSAPEKDQLHAVWICNDMDTSRPIEAAFELVLGIIAKYAPSLPVVLVGTKKDKFLRQETELSKEEIRALETGRAPEPQRELDIARDLQKRQSWQKRLAIDCADANDKLDIKVTFVSRDNRESIMALMHLTLEPLNSESLRSGMVAAQVVDLDLKIALAVEETVRLLRTAVTASNLGALLVVVNRISAPTYSRLLCNAIVRSFGLTRTTTSGLTREEEVDNIMSTVVWRNLSSFMARSFFVAIGDVSLLVAAPLFEAPVTARMVVKCACDLIIIMDRAFHTGGKFVTRQQIRQASREYVQPLAESELRGLRDRTGVKSGSSRRRLVHKRVNALIPVISALAVKIYRKRQIESLQRGIREIIEDYRIQSATDHYLESDESVASSDTLSVGTGSLDETLDVASEDDEDLKAFSDMSIKGQGA</sequence>
<evidence type="ECO:0000259" key="2">
    <source>
        <dbReference type="Pfam" id="PF01926"/>
    </source>
</evidence>
<feature type="compositionally biased region" description="Basic residues" evidence="1">
    <location>
        <begin position="710"/>
        <end position="726"/>
    </location>
</feature>
<organism evidence="5 6">
    <name type="scientific">Verticillium nonalfalfae</name>
    <dbReference type="NCBI Taxonomy" id="1051616"/>
    <lineage>
        <taxon>Eukaryota</taxon>
        <taxon>Fungi</taxon>
        <taxon>Dikarya</taxon>
        <taxon>Ascomycota</taxon>
        <taxon>Pezizomycotina</taxon>
        <taxon>Sordariomycetes</taxon>
        <taxon>Hypocreomycetidae</taxon>
        <taxon>Glomerellales</taxon>
        <taxon>Plectosphaerellaceae</taxon>
        <taxon>Verticillium</taxon>
    </lineage>
</organism>
<evidence type="ECO:0000256" key="1">
    <source>
        <dbReference type="SAM" id="MobiDB-lite"/>
    </source>
</evidence>
<comment type="caution">
    <text evidence="5">The sequence shown here is derived from an EMBL/GenBank/DDBJ whole genome shotgun (WGS) entry which is preliminary data.</text>
</comment>
<reference evidence="5 6" key="1">
    <citation type="submission" date="2018-10" db="EMBL/GenBank/DDBJ databases">
        <title>Genome sequence of Verticillium nonalfalfae VnAa140.</title>
        <authorList>
            <person name="Stajich J.E."/>
            <person name="Kasson M.T."/>
        </authorList>
    </citation>
    <scope>NUCLEOTIDE SEQUENCE [LARGE SCALE GENOMIC DNA]</scope>
    <source>
        <strain evidence="5 6">VnAa140</strain>
    </source>
</reference>
<evidence type="ECO:0000313" key="6">
    <source>
        <dbReference type="Proteomes" id="UP000267145"/>
    </source>
</evidence>
<evidence type="ECO:0000313" key="5">
    <source>
        <dbReference type="EMBL" id="RNJ57573.1"/>
    </source>
</evidence>
<dbReference type="GO" id="GO:0016787">
    <property type="term" value="F:hydrolase activity"/>
    <property type="evidence" value="ECO:0007669"/>
    <property type="project" value="InterPro"/>
</dbReference>
<evidence type="ECO:0000259" key="4">
    <source>
        <dbReference type="Pfam" id="PF09994"/>
    </source>
</evidence>
<keyword evidence="6" id="KW-1185">Reference proteome</keyword>
<dbReference type="GO" id="GO:0005525">
    <property type="term" value="F:GTP binding"/>
    <property type="evidence" value="ECO:0007669"/>
    <property type="project" value="InterPro"/>
</dbReference>
<dbReference type="PRINTS" id="PR00449">
    <property type="entry name" value="RASTRNSFRMNG"/>
</dbReference>
<dbReference type="Pfam" id="PF09994">
    <property type="entry name" value="T6SS_Tle1-like_cat"/>
    <property type="match status" value="1"/>
</dbReference>
<dbReference type="InterPro" id="IPR027417">
    <property type="entry name" value="P-loop_NTPase"/>
</dbReference>
<gene>
    <name evidence="5" type="ORF">D7B24_005791</name>
</gene>
<dbReference type="SUPFAM" id="SSF52540">
    <property type="entry name" value="P-loop containing nucleoside triphosphate hydrolases"/>
    <property type="match status" value="1"/>
</dbReference>
<dbReference type="CDD" id="cd00882">
    <property type="entry name" value="Ras_like_GTPase"/>
    <property type="match status" value="1"/>
</dbReference>
<name>A0A3M9YAP1_9PEZI</name>
<dbReference type="Pfam" id="PF01926">
    <property type="entry name" value="MMR_HSR1"/>
    <property type="match status" value="1"/>
</dbReference>
<dbReference type="EMBL" id="RBVV01000038">
    <property type="protein sequence ID" value="RNJ57573.1"/>
    <property type="molecule type" value="Genomic_DNA"/>
</dbReference>
<dbReference type="InterPro" id="IPR029058">
    <property type="entry name" value="AB_hydrolase_fold"/>
</dbReference>
<dbReference type="STRING" id="1051616.A0A3M9YAP1"/>
<dbReference type="Proteomes" id="UP000267145">
    <property type="component" value="Unassembled WGS sequence"/>
</dbReference>
<dbReference type="InterPro" id="IPR006073">
    <property type="entry name" value="GTP-bd"/>
</dbReference>
<dbReference type="Gene3D" id="3.40.50.1820">
    <property type="entry name" value="alpha/beta hydrolase"/>
    <property type="match status" value="1"/>
</dbReference>
<feature type="region of interest" description="Disordered" evidence="1">
    <location>
        <begin position="710"/>
        <end position="730"/>
    </location>
</feature>
<dbReference type="RefSeq" id="XP_028495731.1">
    <property type="nucleotide sequence ID" value="XM_028639936.1"/>
</dbReference>
<feature type="domain" description="G" evidence="2">
    <location>
        <begin position="831"/>
        <end position="888"/>
    </location>
</feature>
<dbReference type="InterPro" id="IPR013094">
    <property type="entry name" value="AB_hydrolase_3"/>
</dbReference>
<dbReference type="GeneID" id="39609480"/>
<dbReference type="SUPFAM" id="SSF53474">
    <property type="entry name" value="alpha/beta-Hydrolases"/>
    <property type="match status" value="1"/>
</dbReference>
<dbReference type="PANTHER" id="PTHR33840">
    <property type="match status" value="1"/>
</dbReference>
<feature type="domain" description="T6SS Phospholipase effector Tle1-like catalytic" evidence="4">
    <location>
        <begin position="360"/>
        <end position="618"/>
    </location>
</feature>
<proteinExistence type="predicted"/>
<accession>A0A3M9YAP1</accession>
<evidence type="ECO:0000259" key="3">
    <source>
        <dbReference type="Pfam" id="PF07859"/>
    </source>
</evidence>
<evidence type="ECO:0008006" key="7">
    <source>
        <dbReference type="Google" id="ProtNLM"/>
    </source>
</evidence>
<dbReference type="InterPro" id="IPR018712">
    <property type="entry name" value="Tle1-like_cat"/>
</dbReference>
<dbReference type="Pfam" id="PF07859">
    <property type="entry name" value="Abhydrolase_3"/>
    <property type="match status" value="1"/>
</dbReference>
<dbReference type="Gene3D" id="3.40.50.300">
    <property type="entry name" value="P-loop containing nucleotide triphosphate hydrolases"/>
    <property type="match status" value="1"/>
</dbReference>
<dbReference type="PANTHER" id="PTHR33840:SF1">
    <property type="entry name" value="TLE1 PHOSPHOLIPASE DOMAIN-CONTAINING PROTEIN"/>
    <property type="match status" value="1"/>
</dbReference>
<protein>
    <recommendedName>
        <fullName evidence="7">DUF2235 domain-containing protein</fullName>
    </recommendedName>
</protein>